<dbReference type="AlphaFoldDB" id="A0A699ZR04"/>
<dbReference type="Proteomes" id="UP000485058">
    <property type="component" value="Unassembled WGS sequence"/>
</dbReference>
<accession>A0A699ZR04</accession>
<protein>
    <submittedName>
        <fullName evidence="2">Uncharacterized protein</fullName>
    </submittedName>
</protein>
<sequence>MDGALPEMPEMVHGQGRPPGAHLPWGIRMERSDAAAWENEEQRSAGELHASEHVACSYGPSPMQQVQHHEGAGHRSPGACSMPVT</sequence>
<feature type="region of interest" description="Disordered" evidence="1">
    <location>
        <begin position="57"/>
        <end position="85"/>
    </location>
</feature>
<dbReference type="EMBL" id="BLLF01002513">
    <property type="protein sequence ID" value="GFH24355.1"/>
    <property type="molecule type" value="Genomic_DNA"/>
</dbReference>
<gene>
    <name evidence="2" type="ORF">HaLaN_22134</name>
</gene>
<evidence type="ECO:0000313" key="2">
    <source>
        <dbReference type="EMBL" id="GFH24355.1"/>
    </source>
</evidence>
<feature type="non-terminal residue" evidence="2">
    <location>
        <position position="1"/>
    </location>
</feature>
<keyword evidence="3" id="KW-1185">Reference proteome</keyword>
<evidence type="ECO:0000313" key="3">
    <source>
        <dbReference type="Proteomes" id="UP000485058"/>
    </source>
</evidence>
<reference evidence="2 3" key="1">
    <citation type="submission" date="2020-02" db="EMBL/GenBank/DDBJ databases">
        <title>Draft genome sequence of Haematococcus lacustris strain NIES-144.</title>
        <authorList>
            <person name="Morimoto D."/>
            <person name="Nakagawa S."/>
            <person name="Yoshida T."/>
            <person name="Sawayama S."/>
        </authorList>
    </citation>
    <scope>NUCLEOTIDE SEQUENCE [LARGE SCALE GENOMIC DNA]</scope>
    <source>
        <strain evidence="2 3">NIES-144</strain>
    </source>
</reference>
<comment type="caution">
    <text evidence="2">The sequence shown here is derived from an EMBL/GenBank/DDBJ whole genome shotgun (WGS) entry which is preliminary data.</text>
</comment>
<proteinExistence type="predicted"/>
<name>A0A699ZR04_HAELA</name>
<organism evidence="2 3">
    <name type="scientific">Haematococcus lacustris</name>
    <name type="common">Green alga</name>
    <name type="synonym">Haematococcus pluvialis</name>
    <dbReference type="NCBI Taxonomy" id="44745"/>
    <lineage>
        <taxon>Eukaryota</taxon>
        <taxon>Viridiplantae</taxon>
        <taxon>Chlorophyta</taxon>
        <taxon>core chlorophytes</taxon>
        <taxon>Chlorophyceae</taxon>
        <taxon>CS clade</taxon>
        <taxon>Chlamydomonadales</taxon>
        <taxon>Haematococcaceae</taxon>
        <taxon>Haematococcus</taxon>
    </lineage>
</organism>
<evidence type="ECO:0000256" key="1">
    <source>
        <dbReference type="SAM" id="MobiDB-lite"/>
    </source>
</evidence>
<feature type="region of interest" description="Disordered" evidence="1">
    <location>
        <begin position="1"/>
        <end position="25"/>
    </location>
</feature>